<evidence type="ECO:0008006" key="3">
    <source>
        <dbReference type="Google" id="ProtNLM"/>
    </source>
</evidence>
<keyword evidence="2" id="KW-1185">Reference proteome</keyword>
<dbReference type="SUPFAM" id="SSF47072">
    <property type="entry name" value="Cysteine alpha-hairpin motif"/>
    <property type="match status" value="1"/>
</dbReference>
<evidence type="ECO:0000313" key="2">
    <source>
        <dbReference type="Proteomes" id="UP001200034"/>
    </source>
</evidence>
<dbReference type="EMBL" id="JAJJHW010002774">
    <property type="protein sequence ID" value="KAH8365588.1"/>
    <property type="molecule type" value="Genomic_DNA"/>
</dbReference>
<dbReference type="InterPro" id="IPR009069">
    <property type="entry name" value="Cys_alpha_HP_mot_SF"/>
</dbReference>
<sequence length="67" mass="7683">MSRPLKDTCKSCSSCIEACLQQDNVQEHKCLQALEDMHQCCIRWHKCNGIDLKQSCSPKKSETKINK</sequence>
<dbReference type="Proteomes" id="UP001200034">
    <property type="component" value="Unassembled WGS sequence"/>
</dbReference>
<gene>
    <name evidence="1" type="ORF">KR093_002265</name>
</gene>
<proteinExistence type="predicted"/>
<comment type="caution">
    <text evidence="1">The sequence shown here is derived from an EMBL/GenBank/DDBJ whole genome shotgun (WGS) entry which is preliminary data.</text>
</comment>
<accession>A0AAD4JVV5</accession>
<protein>
    <recommendedName>
        <fullName evidence="3">Cx9C motif-containing protein 4</fullName>
    </recommendedName>
</protein>
<organism evidence="1 2">
    <name type="scientific">Drosophila rubida</name>
    <dbReference type="NCBI Taxonomy" id="30044"/>
    <lineage>
        <taxon>Eukaryota</taxon>
        <taxon>Metazoa</taxon>
        <taxon>Ecdysozoa</taxon>
        <taxon>Arthropoda</taxon>
        <taxon>Hexapoda</taxon>
        <taxon>Insecta</taxon>
        <taxon>Pterygota</taxon>
        <taxon>Neoptera</taxon>
        <taxon>Endopterygota</taxon>
        <taxon>Diptera</taxon>
        <taxon>Brachycera</taxon>
        <taxon>Muscomorpha</taxon>
        <taxon>Ephydroidea</taxon>
        <taxon>Drosophilidae</taxon>
        <taxon>Drosophila</taxon>
    </lineage>
</organism>
<name>A0AAD4JVV5_9MUSC</name>
<dbReference type="Gene3D" id="1.10.287.1130">
    <property type="entry name" value="CytochromE C oxidase copper chaperone"/>
    <property type="match status" value="1"/>
</dbReference>
<reference evidence="1" key="1">
    <citation type="journal article" date="2021" name="Mol. Ecol. Resour.">
        <title>Phylogenomic analyses of the genus Drosophila reveals genomic signals of climate adaptation.</title>
        <authorList>
            <person name="Li F."/>
            <person name="Rane R.V."/>
            <person name="Luria V."/>
            <person name="Xiong Z."/>
            <person name="Chen J."/>
            <person name="Li Z."/>
            <person name="Catullo R.A."/>
            <person name="Griffin P.C."/>
            <person name="Schiffer M."/>
            <person name="Pearce S."/>
            <person name="Lee S.F."/>
            <person name="McElroy K."/>
            <person name="Stocker A."/>
            <person name="Shirriffs J."/>
            <person name="Cockerell F."/>
            <person name="Coppin C."/>
            <person name="Sgro C.M."/>
            <person name="Karger A."/>
            <person name="Cain J.W."/>
            <person name="Weber J.A."/>
            <person name="Santpere G."/>
            <person name="Kirschner M.W."/>
            <person name="Hoffmann A.A."/>
            <person name="Oakeshott J.G."/>
            <person name="Zhang G."/>
        </authorList>
    </citation>
    <scope>NUCLEOTIDE SEQUENCE</scope>
    <source>
        <strain evidence="1">BGI-SZ-2011g</strain>
    </source>
</reference>
<evidence type="ECO:0000313" key="1">
    <source>
        <dbReference type="EMBL" id="KAH8365588.1"/>
    </source>
</evidence>
<dbReference type="AlphaFoldDB" id="A0AAD4JVV5"/>